<dbReference type="AlphaFoldDB" id="A0A1Y1YNB6"/>
<dbReference type="GO" id="GO:0005634">
    <property type="term" value="C:nucleus"/>
    <property type="evidence" value="ECO:0007669"/>
    <property type="project" value="UniProtKB-SubCell"/>
</dbReference>
<name>A0A1Y1YNB6_9PLEO</name>
<dbReference type="Gene3D" id="1.10.10.60">
    <property type="entry name" value="Homeodomain-like"/>
    <property type="match status" value="1"/>
</dbReference>
<evidence type="ECO:0000259" key="3">
    <source>
        <dbReference type="PROSITE" id="PS50071"/>
    </source>
</evidence>
<dbReference type="Pfam" id="PF00046">
    <property type="entry name" value="Homeodomain"/>
    <property type="match status" value="1"/>
</dbReference>
<comment type="caution">
    <text evidence="4">The sequence shown here is derived from an EMBL/GenBank/DDBJ whole genome shotgun (WGS) entry which is preliminary data.</text>
</comment>
<keyword evidence="1 2" id="KW-0539">Nucleus</keyword>
<keyword evidence="1 2" id="KW-0238">DNA-binding</keyword>
<dbReference type="InterPro" id="IPR001356">
    <property type="entry name" value="HD"/>
</dbReference>
<dbReference type="EMBL" id="MCFA01000197">
    <property type="protein sequence ID" value="ORX99492.1"/>
    <property type="molecule type" value="Genomic_DNA"/>
</dbReference>
<dbReference type="GO" id="GO:0003677">
    <property type="term" value="F:DNA binding"/>
    <property type="evidence" value="ECO:0007669"/>
    <property type="project" value="UniProtKB-UniRule"/>
</dbReference>
<proteinExistence type="predicted"/>
<dbReference type="CDD" id="cd00086">
    <property type="entry name" value="homeodomain"/>
    <property type="match status" value="1"/>
</dbReference>
<gene>
    <name evidence="4" type="ORF">BCR34DRAFT_592895</name>
</gene>
<dbReference type="Proteomes" id="UP000193144">
    <property type="component" value="Unassembled WGS sequence"/>
</dbReference>
<reference evidence="4 5" key="1">
    <citation type="submission" date="2016-07" db="EMBL/GenBank/DDBJ databases">
        <title>Pervasive Adenine N6-methylation of Active Genes in Fungi.</title>
        <authorList>
            <consortium name="DOE Joint Genome Institute"/>
            <person name="Mondo S.J."/>
            <person name="Dannebaum R.O."/>
            <person name="Kuo R.C."/>
            <person name="Labutti K."/>
            <person name="Haridas S."/>
            <person name="Kuo A."/>
            <person name="Salamov A."/>
            <person name="Ahrendt S.R."/>
            <person name="Lipzen A."/>
            <person name="Sullivan W."/>
            <person name="Andreopoulos W.B."/>
            <person name="Clum A."/>
            <person name="Lindquist E."/>
            <person name="Daum C."/>
            <person name="Ramamoorthy G.K."/>
            <person name="Gryganskyi A."/>
            <person name="Culley D."/>
            <person name="Magnuson J.K."/>
            <person name="James T.Y."/>
            <person name="O'Malley M.A."/>
            <person name="Stajich J.E."/>
            <person name="Spatafora J.W."/>
            <person name="Visel A."/>
            <person name="Grigoriev I.V."/>
        </authorList>
    </citation>
    <scope>NUCLEOTIDE SEQUENCE [LARGE SCALE GENOMIC DNA]</scope>
    <source>
        <strain evidence="4 5">CBS 115471</strain>
    </source>
</reference>
<protein>
    <recommendedName>
        <fullName evidence="3">Homeobox domain-containing protein</fullName>
    </recommendedName>
</protein>
<evidence type="ECO:0000313" key="4">
    <source>
        <dbReference type="EMBL" id="ORX99492.1"/>
    </source>
</evidence>
<evidence type="ECO:0000256" key="1">
    <source>
        <dbReference type="PROSITE-ProRule" id="PRU00108"/>
    </source>
</evidence>
<comment type="subcellular location">
    <subcellularLocation>
        <location evidence="1 2">Nucleus</location>
    </subcellularLocation>
</comment>
<sequence length="225" mass="25508">MSAHTDDAFLFDTHWNDFRTLFSGTSDGLFLNDTMHQDPPSPISQGFLEERSELHCAALQSAASDITQLGGWSLELDPQLDLYGDTRFPLPDIGALYPLDTAARPASPFYTHAFAIETGLGDGIDLIENNSNSNRWTDEILDWQEYQSSSEPVLLTDEGGNTSSQRRLGQLPRLPIAAKQFLEEMFDRNPYPSPEEIEQFSTRIHINAKRIRNWFGNTRCRREPK</sequence>
<dbReference type="InterPro" id="IPR009057">
    <property type="entry name" value="Homeodomain-like_sf"/>
</dbReference>
<evidence type="ECO:0000256" key="2">
    <source>
        <dbReference type="RuleBase" id="RU000682"/>
    </source>
</evidence>
<accession>A0A1Y1YNB6</accession>
<keyword evidence="1 2" id="KW-0371">Homeobox</keyword>
<dbReference type="STRING" id="1231657.A0A1Y1YNB6"/>
<feature type="domain" description="Homeobox" evidence="3">
    <location>
        <begin position="182"/>
        <end position="225"/>
    </location>
</feature>
<dbReference type="SMART" id="SM00389">
    <property type="entry name" value="HOX"/>
    <property type="match status" value="1"/>
</dbReference>
<dbReference type="PROSITE" id="PS50071">
    <property type="entry name" value="HOMEOBOX_2"/>
    <property type="match status" value="1"/>
</dbReference>
<keyword evidence="5" id="KW-1185">Reference proteome</keyword>
<organism evidence="4 5">
    <name type="scientific">Clohesyomyces aquaticus</name>
    <dbReference type="NCBI Taxonomy" id="1231657"/>
    <lineage>
        <taxon>Eukaryota</taxon>
        <taxon>Fungi</taxon>
        <taxon>Dikarya</taxon>
        <taxon>Ascomycota</taxon>
        <taxon>Pezizomycotina</taxon>
        <taxon>Dothideomycetes</taxon>
        <taxon>Pleosporomycetidae</taxon>
        <taxon>Pleosporales</taxon>
        <taxon>Lindgomycetaceae</taxon>
        <taxon>Clohesyomyces</taxon>
    </lineage>
</organism>
<dbReference type="SUPFAM" id="SSF46689">
    <property type="entry name" value="Homeodomain-like"/>
    <property type="match status" value="1"/>
</dbReference>
<evidence type="ECO:0000313" key="5">
    <source>
        <dbReference type="Proteomes" id="UP000193144"/>
    </source>
</evidence>